<comment type="caution">
    <text evidence="2">The sequence shown here is derived from an EMBL/GenBank/DDBJ whole genome shotgun (WGS) entry which is preliminary data.</text>
</comment>
<protein>
    <submittedName>
        <fullName evidence="2">Uncharacterized protein</fullName>
    </submittedName>
</protein>
<sequence>MVRSSAQYGYDSLEVEESHGYEETRDCKRAEWPSIDSVAFMKPYIVGAVNVVLVLGALNMIAVISILITLLVKFNNTANSSDFALYKNTKFKQCASVVPEASNCSAIAAAWKESDLYSTYADLGRYYVLETGVTAPNKYSYDWCQIVSCFNGYKVIPSSATDSAMGPTALYGWWAITLTSVSAVWSLRKVAPYFNQEVEECRGIRDISVIDWAFLIWDIVGPMVTWWISFAFSFIYPTPKATYSLLAWTVTWRYSSQIQFHPYSCILSRVPRIRRLLPWIVGLVAVLQWGATIYSVHRQVSGGTRGMQTIYNSYTCLGKQIPSAPGTSTCSAAELCQKSWLFSEPHFYMPGDDAAGFPAGRAYEKWSPILILAVVGGGTIAVFGLLYPISLGTNWNQRHADSWVAFDTECRAVHVALSPWRFYLDVDKYARALRIARLWFGV</sequence>
<dbReference type="OrthoDB" id="5429468at2759"/>
<evidence type="ECO:0000313" key="2">
    <source>
        <dbReference type="EMBL" id="GIJ89413.1"/>
    </source>
</evidence>
<dbReference type="AlphaFoldDB" id="A0A9P3BI31"/>
<dbReference type="RefSeq" id="XP_043160159.1">
    <property type="nucleotide sequence ID" value="XM_043304224.1"/>
</dbReference>
<feature type="transmembrane region" description="Helical" evidence="1">
    <location>
        <begin position="44"/>
        <end position="72"/>
    </location>
</feature>
<keyword evidence="1" id="KW-1133">Transmembrane helix</keyword>
<feature type="transmembrane region" description="Helical" evidence="1">
    <location>
        <begin position="369"/>
        <end position="389"/>
    </location>
</feature>
<dbReference type="GeneID" id="67006963"/>
<organism evidence="2 3">
    <name type="scientific">Aspergillus pseudoviridinutans</name>
    <dbReference type="NCBI Taxonomy" id="1517512"/>
    <lineage>
        <taxon>Eukaryota</taxon>
        <taxon>Fungi</taxon>
        <taxon>Dikarya</taxon>
        <taxon>Ascomycota</taxon>
        <taxon>Pezizomycotina</taxon>
        <taxon>Eurotiomycetes</taxon>
        <taxon>Eurotiomycetidae</taxon>
        <taxon>Eurotiales</taxon>
        <taxon>Aspergillaceae</taxon>
        <taxon>Aspergillus</taxon>
        <taxon>Aspergillus subgen. Fumigati</taxon>
    </lineage>
</organism>
<dbReference type="EMBL" id="BHVY01000005">
    <property type="protein sequence ID" value="GIJ89413.1"/>
    <property type="molecule type" value="Genomic_DNA"/>
</dbReference>
<name>A0A9P3BI31_9EURO</name>
<accession>A0A9P3BI31</accession>
<feature type="transmembrane region" description="Helical" evidence="1">
    <location>
        <begin position="212"/>
        <end position="236"/>
    </location>
</feature>
<proteinExistence type="predicted"/>
<keyword evidence="1" id="KW-0472">Membrane</keyword>
<evidence type="ECO:0000313" key="3">
    <source>
        <dbReference type="Proteomes" id="UP001043456"/>
    </source>
</evidence>
<feature type="transmembrane region" description="Helical" evidence="1">
    <location>
        <begin position="276"/>
        <end position="297"/>
    </location>
</feature>
<keyword evidence="3" id="KW-1185">Reference proteome</keyword>
<gene>
    <name evidence="2" type="ORF">Asppvi_008353</name>
</gene>
<evidence type="ECO:0000256" key="1">
    <source>
        <dbReference type="SAM" id="Phobius"/>
    </source>
</evidence>
<keyword evidence="1" id="KW-0812">Transmembrane</keyword>
<reference evidence="2 3" key="1">
    <citation type="submission" date="2018-10" db="EMBL/GenBank/DDBJ databases">
        <title>Pan-genome distribution and transcriptional activeness of fungal secondary metabolism genes in Aspergillus section Fumigati.</title>
        <authorList>
            <person name="Takahashi H."/>
            <person name="Umemura M."/>
            <person name="Ninomiya A."/>
            <person name="Kusuya Y."/>
            <person name="Urayama S."/>
            <person name="Shimizu M."/>
            <person name="Watanabe A."/>
            <person name="Kamei K."/>
            <person name="Yaguchi T."/>
            <person name="Hagiwara D."/>
        </authorList>
    </citation>
    <scope>NUCLEOTIDE SEQUENCE [LARGE SCALE GENOMIC DNA]</scope>
    <source>
        <strain evidence="2 3">IFM 55266</strain>
    </source>
</reference>
<dbReference type="Proteomes" id="UP001043456">
    <property type="component" value="Unassembled WGS sequence"/>
</dbReference>